<dbReference type="InterPro" id="IPR000834">
    <property type="entry name" value="Peptidase_M14"/>
</dbReference>
<dbReference type="Proteomes" id="UP001218638">
    <property type="component" value="Chromosome"/>
</dbReference>
<keyword evidence="3" id="KW-0645">Protease</keyword>
<dbReference type="Gene3D" id="3.40.630.10">
    <property type="entry name" value="Zn peptidases"/>
    <property type="match status" value="1"/>
</dbReference>
<feature type="chain" id="PRO_5042067239" evidence="8">
    <location>
        <begin position="27"/>
        <end position="912"/>
    </location>
</feature>
<dbReference type="Pfam" id="PF00246">
    <property type="entry name" value="Peptidase_M14"/>
    <property type="match status" value="1"/>
</dbReference>
<evidence type="ECO:0000313" key="11">
    <source>
        <dbReference type="Proteomes" id="UP001218638"/>
    </source>
</evidence>
<dbReference type="PANTHER" id="PTHR11705">
    <property type="entry name" value="PROTEASE FAMILY M14 CARBOXYPEPTIDASE A,B"/>
    <property type="match status" value="1"/>
</dbReference>
<proteinExistence type="inferred from homology"/>
<evidence type="ECO:0000256" key="6">
    <source>
        <dbReference type="ARBA" id="ARBA00023049"/>
    </source>
</evidence>
<keyword evidence="4" id="KW-0378">Hydrolase</keyword>
<dbReference type="GO" id="GO:0006508">
    <property type="term" value="P:proteolysis"/>
    <property type="evidence" value="ECO:0007669"/>
    <property type="project" value="UniProtKB-KW"/>
</dbReference>
<keyword evidence="5" id="KW-0862">Zinc</keyword>
<comment type="cofactor">
    <cofactor evidence="1">
        <name>Zn(2+)</name>
        <dbReference type="ChEBI" id="CHEBI:29105"/>
    </cofactor>
</comment>
<accession>A0AAF0CQY8</accession>
<dbReference type="GO" id="GO:0008270">
    <property type="term" value="F:zinc ion binding"/>
    <property type="evidence" value="ECO:0007669"/>
    <property type="project" value="InterPro"/>
</dbReference>
<dbReference type="SUPFAM" id="SSF53187">
    <property type="entry name" value="Zn-dependent exopeptidases"/>
    <property type="match status" value="1"/>
</dbReference>
<evidence type="ECO:0000256" key="2">
    <source>
        <dbReference type="ARBA" id="ARBA00005988"/>
    </source>
</evidence>
<dbReference type="InterPro" id="IPR029062">
    <property type="entry name" value="Class_I_gatase-like"/>
</dbReference>
<evidence type="ECO:0000313" key="10">
    <source>
        <dbReference type="EMBL" id="WED66452.1"/>
    </source>
</evidence>
<dbReference type="RefSeq" id="WP_330927738.1">
    <property type="nucleotide sequence ID" value="NZ_CP119075.1"/>
</dbReference>
<feature type="region of interest" description="Disordered" evidence="7">
    <location>
        <begin position="764"/>
        <end position="791"/>
    </location>
</feature>
<feature type="domain" description="Peptidase M14" evidence="9">
    <location>
        <begin position="67"/>
        <end position="367"/>
    </location>
</feature>
<keyword evidence="10" id="KW-0121">Carboxypeptidase</keyword>
<evidence type="ECO:0000256" key="4">
    <source>
        <dbReference type="ARBA" id="ARBA00022801"/>
    </source>
</evidence>
<dbReference type="KEGG" id="slom:PXH66_06275"/>
<protein>
    <submittedName>
        <fullName evidence="10">M14 family zinc carboxypeptidase</fullName>
    </submittedName>
</protein>
<evidence type="ECO:0000256" key="5">
    <source>
        <dbReference type="ARBA" id="ARBA00022833"/>
    </source>
</evidence>
<gene>
    <name evidence="10" type="ORF">PXH66_06275</name>
</gene>
<keyword evidence="8" id="KW-0732">Signal</keyword>
<dbReference type="GO" id="GO:0004181">
    <property type="term" value="F:metallocarboxypeptidase activity"/>
    <property type="evidence" value="ECO:0007669"/>
    <property type="project" value="InterPro"/>
</dbReference>
<dbReference type="AlphaFoldDB" id="A0AAF0CQY8"/>
<feature type="compositionally biased region" description="Acidic residues" evidence="7">
    <location>
        <begin position="768"/>
        <end position="786"/>
    </location>
</feature>
<dbReference type="SUPFAM" id="SSF52317">
    <property type="entry name" value="Class I glutamine amidotransferase-like"/>
    <property type="match status" value="1"/>
</dbReference>
<feature type="signal peptide" evidence="8">
    <location>
        <begin position="1"/>
        <end position="26"/>
    </location>
</feature>
<reference evidence="10" key="1">
    <citation type="submission" date="2023-03" db="EMBL/GenBank/DDBJ databases">
        <title>Lomoglobus Profundus gen. nov., sp. nov., a novel member of the phylum Verrucomicrobia, isolated from deep-marine sediment of South China Sea.</title>
        <authorList>
            <person name="Ahmad T."/>
            <person name="Ishaq S.E."/>
            <person name="Wang F."/>
        </authorList>
    </citation>
    <scope>NUCLEOTIDE SEQUENCE</scope>
    <source>
        <strain evidence="10">LMO-M01</strain>
    </source>
</reference>
<organism evidence="10 11">
    <name type="scientific">Synoicihabitans lomoniglobus</name>
    <dbReference type="NCBI Taxonomy" id="2909285"/>
    <lineage>
        <taxon>Bacteria</taxon>
        <taxon>Pseudomonadati</taxon>
        <taxon>Verrucomicrobiota</taxon>
        <taxon>Opitutia</taxon>
        <taxon>Opitutales</taxon>
        <taxon>Opitutaceae</taxon>
        <taxon>Synoicihabitans</taxon>
    </lineage>
</organism>
<evidence type="ECO:0000259" key="9">
    <source>
        <dbReference type="SMART" id="SM00631"/>
    </source>
</evidence>
<dbReference type="GO" id="GO:0005615">
    <property type="term" value="C:extracellular space"/>
    <property type="evidence" value="ECO:0007669"/>
    <property type="project" value="TreeGrafter"/>
</dbReference>
<sequence length="912" mass="100843">MIAHIRLLRGIAAGMALLATATGLWAQTPTPLLVPVEQPFDFYSTGEYREKLPRPETLLGYEPGEAYAQYGAFLEVLETYAHSDRVRVFPTGATNERRPMHVVAISSAKNLRRLDDIKAANQRLADGRAELSDREIDRLIAKQPIIVWLGYNIHGDEAAGTEAAIRVLYELVASESKTVKAWLDDVVVIMNPCQNPDGRERFVVWANAHGLGRPERFAYEKENPWNVQGRYNHYYFDLNRDMIPTSQVESRNSGAAFLEWLPQVAADHHGETKEFFFPPAALPINPNLPRESLERWLDVFGRGNAAAFDQQGWMYYVRDYFDIFYAGYWDSWPALQGATGMTYETSGGGKRGFNYLRDDETIMTLRSAIAKHFTASLATIATAAAHREARLRDFREHFVSAVKAGREADLQQVWIPAGTDPHRTRELVRALRRSGVEVQTTTAVATLPTATNYFGVNTAEITMPVGTFVVDMAQPKGHVARALLEPDTAIDDAFIERQQEKMKRNRDRGENAPDDDYEFYDVTAWTMPLAYDVEAYQVGAAVNFSGDVIGEVVAPSVAAPPRATAAYVIRPGTEGAVRLALDLLEEGYRVATAVRSMDVGGVAYPRGSLVVRIERNPTSLHERIGELARRHRIEVGVANTAFTESGITGIGSESTFALTAPKVLVATGDGVIPSSYGALHYLFEETYGLEFVPVAVDTLGSIDLRKFNVVVLPAGSPHHYGRLLGDGGKSNLKTWVSQGGTLICLGWATEFAIDADTGWTSIKRVGADDDDDAKADDADGEDEPDAEPLPVPGAMMRTMVDHDHFLSFGYEQDELPFLVNSDTFFTASETGFNVLKFPQENIRLAGYVWPDNTERLIGGTAAVVDEPVGRGHIILFSDEPGYRAWWHATTRMLMNAILYAPGLQNQTGGYSR</sequence>
<dbReference type="SMART" id="SM00631">
    <property type="entry name" value="Zn_pept"/>
    <property type="match status" value="1"/>
</dbReference>
<name>A0AAF0CQY8_9BACT</name>
<evidence type="ECO:0000256" key="7">
    <source>
        <dbReference type="SAM" id="MobiDB-lite"/>
    </source>
</evidence>
<comment type="similarity">
    <text evidence="2">Belongs to the peptidase M14 family.</text>
</comment>
<dbReference type="PANTHER" id="PTHR11705:SF143">
    <property type="entry name" value="SLL0236 PROTEIN"/>
    <property type="match status" value="1"/>
</dbReference>
<evidence type="ECO:0000256" key="1">
    <source>
        <dbReference type="ARBA" id="ARBA00001947"/>
    </source>
</evidence>
<keyword evidence="6" id="KW-0482">Metalloprotease</keyword>
<dbReference type="EMBL" id="CP119075">
    <property type="protein sequence ID" value="WED66452.1"/>
    <property type="molecule type" value="Genomic_DNA"/>
</dbReference>
<evidence type="ECO:0000256" key="8">
    <source>
        <dbReference type="SAM" id="SignalP"/>
    </source>
</evidence>
<evidence type="ECO:0000256" key="3">
    <source>
        <dbReference type="ARBA" id="ARBA00022670"/>
    </source>
</evidence>
<keyword evidence="11" id="KW-1185">Reference proteome</keyword>